<dbReference type="EMBL" id="JACCCW010000002">
    <property type="protein sequence ID" value="NYF80990.1"/>
    <property type="molecule type" value="Genomic_DNA"/>
</dbReference>
<organism evidence="2 3">
    <name type="scientific">Granulicella arctica</name>
    <dbReference type="NCBI Taxonomy" id="940613"/>
    <lineage>
        <taxon>Bacteria</taxon>
        <taxon>Pseudomonadati</taxon>
        <taxon>Acidobacteriota</taxon>
        <taxon>Terriglobia</taxon>
        <taxon>Terriglobales</taxon>
        <taxon>Acidobacteriaceae</taxon>
        <taxon>Granulicella</taxon>
    </lineage>
</organism>
<sequence>MGNQKTISDYFIPLFASIFALTLILSMVKTHHDLRSLIDRVVLILFVGTFYLASQRILKKLASLASSETEPNGTFTILRNSVAQLFMFALMMGMISWMFSEFVAHHG</sequence>
<evidence type="ECO:0000313" key="2">
    <source>
        <dbReference type="EMBL" id="NYF80990.1"/>
    </source>
</evidence>
<proteinExistence type="predicted"/>
<name>A0A7Y9PJD1_9BACT</name>
<evidence type="ECO:0000313" key="3">
    <source>
        <dbReference type="Proteomes" id="UP000589520"/>
    </source>
</evidence>
<keyword evidence="3" id="KW-1185">Reference proteome</keyword>
<feature type="transmembrane region" description="Helical" evidence="1">
    <location>
        <begin position="34"/>
        <end position="53"/>
    </location>
</feature>
<protein>
    <submittedName>
        <fullName evidence="2">Uncharacterized protein</fullName>
    </submittedName>
</protein>
<accession>A0A7Y9PJD1</accession>
<dbReference type="Proteomes" id="UP000589520">
    <property type="component" value="Unassembled WGS sequence"/>
</dbReference>
<gene>
    <name evidence="2" type="ORF">HDF17_003310</name>
</gene>
<evidence type="ECO:0000256" key="1">
    <source>
        <dbReference type="SAM" id="Phobius"/>
    </source>
</evidence>
<feature type="transmembrane region" description="Helical" evidence="1">
    <location>
        <begin position="85"/>
        <end position="104"/>
    </location>
</feature>
<feature type="transmembrane region" description="Helical" evidence="1">
    <location>
        <begin position="7"/>
        <end position="28"/>
    </location>
</feature>
<dbReference type="AlphaFoldDB" id="A0A7Y9PJD1"/>
<reference evidence="2 3" key="1">
    <citation type="submission" date="2020-07" db="EMBL/GenBank/DDBJ databases">
        <title>Genomic Encyclopedia of Type Strains, Phase IV (KMG-V): Genome sequencing to study the core and pangenomes of soil and plant-associated prokaryotes.</title>
        <authorList>
            <person name="Whitman W."/>
        </authorList>
    </citation>
    <scope>NUCLEOTIDE SEQUENCE [LARGE SCALE GENOMIC DNA]</scope>
    <source>
        <strain evidence="2 3">X4EP2</strain>
    </source>
</reference>
<comment type="caution">
    <text evidence="2">The sequence shown here is derived from an EMBL/GenBank/DDBJ whole genome shotgun (WGS) entry which is preliminary data.</text>
</comment>
<dbReference type="RefSeq" id="WP_179492763.1">
    <property type="nucleotide sequence ID" value="NZ_JACCCW010000002.1"/>
</dbReference>
<keyword evidence="1" id="KW-0472">Membrane</keyword>
<keyword evidence="1" id="KW-0812">Transmembrane</keyword>
<keyword evidence="1" id="KW-1133">Transmembrane helix</keyword>